<gene>
    <name evidence="2" type="ORF">BMON_0149</name>
</gene>
<dbReference type="EMBL" id="JGZE01000001">
    <property type="protein sequence ID" value="KFI80277.1"/>
    <property type="molecule type" value="Genomic_DNA"/>
</dbReference>
<dbReference type="AlphaFoldDB" id="A0A087CAH7"/>
<reference evidence="2 3" key="1">
    <citation type="submission" date="2014-03" db="EMBL/GenBank/DDBJ databases">
        <title>Genomics of Bifidobacteria.</title>
        <authorList>
            <person name="Ventura M."/>
            <person name="Milani C."/>
            <person name="Lugli G.A."/>
        </authorList>
    </citation>
    <scope>NUCLEOTIDE SEQUENCE [LARGE SCALE GENOMIC DNA]</scope>
    <source>
        <strain evidence="2 3">DSM 21395</strain>
    </source>
</reference>
<name>A0A087CAH7_9BIFI</name>
<protein>
    <submittedName>
        <fullName evidence="2">Uncharacterized protein</fullName>
    </submittedName>
</protein>
<feature type="region of interest" description="Disordered" evidence="1">
    <location>
        <begin position="1"/>
        <end position="23"/>
    </location>
</feature>
<dbReference type="STRING" id="1437603.GCA_000771525_00487"/>
<evidence type="ECO:0000313" key="3">
    <source>
        <dbReference type="Proteomes" id="UP000029082"/>
    </source>
</evidence>
<sequence>MTKRNETRYNEAQDAMRDGADDEQIRRDYGFSPQVIAALRATLEDKGPEF</sequence>
<accession>A0A087CAH7</accession>
<dbReference type="RefSeq" id="WP_156098605.1">
    <property type="nucleotide sequence ID" value="NZ_JDUO01000015.1"/>
</dbReference>
<dbReference type="GeneID" id="93095339"/>
<proteinExistence type="predicted"/>
<evidence type="ECO:0000256" key="1">
    <source>
        <dbReference type="SAM" id="MobiDB-lite"/>
    </source>
</evidence>
<dbReference type="Proteomes" id="UP000029082">
    <property type="component" value="Unassembled WGS sequence"/>
</dbReference>
<evidence type="ECO:0000313" key="2">
    <source>
        <dbReference type="EMBL" id="KFI80277.1"/>
    </source>
</evidence>
<organism evidence="2 3">
    <name type="scientific">Bifidobacterium mongoliense DSM 21395</name>
    <dbReference type="NCBI Taxonomy" id="1437603"/>
    <lineage>
        <taxon>Bacteria</taxon>
        <taxon>Bacillati</taxon>
        <taxon>Actinomycetota</taxon>
        <taxon>Actinomycetes</taxon>
        <taxon>Bifidobacteriales</taxon>
        <taxon>Bifidobacteriaceae</taxon>
        <taxon>Bifidobacterium</taxon>
    </lineage>
</organism>
<comment type="caution">
    <text evidence="2">The sequence shown here is derived from an EMBL/GenBank/DDBJ whole genome shotgun (WGS) entry which is preliminary data.</text>
</comment>
<keyword evidence="3" id="KW-1185">Reference proteome</keyword>